<reference evidence="1" key="1">
    <citation type="journal article" date="2015" name="Nature">
        <title>Complex archaea that bridge the gap between prokaryotes and eukaryotes.</title>
        <authorList>
            <person name="Spang A."/>
            <person name="Saw J.H."/>
            <person name="Jorgensen S.L."/>
            <person name="Zaremba-Niedzwiedzka K."/>
            <person name="Martijn J."/>
            <person name="Lind A.E."/>
            <person name="van Eijk R."/>
            <person name="Schleper C."/>
            <person name="Guy L."/>
            <person name="Ettema T.J."/>
        </authorList>
    </citation>
    <scope>NUCLEOTIDE SEQUENCE</scope>
</reference>
<evidence type="ECO:0000313" key="1">
    <source>
        <dbReference type="EMBL" id="KKL83084.1"/>
    </source>
</evidence>
<dbReference type="AlphaFoldDB" id="A0A0F9F9L8"/>
<dbReference type="EMBL" id="LAZR01022087">
    <property type="protein sequence ID" value="KKL83084.1"/>
    <property type="molecule type" value="Genomic_DNA"/>
</dbReference>
<comment type="caution">
    <text evidence="1">The sequence shown here is derived from an EMBL/GenBank/DDBJ whole genome shotgun (WGS) entry which is preliminary data.</text>
</comment>
<name>A0A0F9F9L8_9ZZZZ</name>
<sequence>MSALRKRLPNFISFVEAPMTAVDRGEKRVSNSLSLSMRAFTVRMGAPGATVG</sequence>
<protein>
    <submittedName>
        <fullName evidence="1">Uncharacterized protein</fullName>
    </submittedName>
</protein>
<accession>A0A0F9F9L8</accession>
<gene>
    <name evidence="1" type="ORF">LCGC14_1978330</name>
</gene>
<organism evidence="1">
    <name type="scientific">marine sediment metagenome</name>
    <dbReference type="NCBI Taxonomy" id="412755"/>
    <lineage>
        <taxon>unclassified sequences</taxon>
        <taxon>metagenomes</taxon>
        <taxon>ecological metagenomes</taxon>
    </lineage>
</organism>
<proteinExistence type="predicted"/>